<dbReference type="Gene3D" id="3.40.1440.10">
    <property type="entry name" value="GIY-YIG endonuclease"/>
    <property type="match status" value="1"/>
</dbReference>
<dbReference type="CDD" id="cd00719">
    <property type="entry name" value="GIY-YIG_SF"/>
    <property type="match status" value="1"/>
</dbReference>
<evidence type="ECO:0000259" key="1">
    <source>
        <dbReference type="PROSITE" id="PS50157"/>
    </source>
</evidence>
<feature type="domain" description="C2H2-type" evidence="1">
    <location>
        <begin position="134"/>
        <end position="161"/>
    </location>
</feature>
<dbReference type="SUPFAM" id="SSF57756">
    <property type="entry name" value="Retrovirus zinc finger-like domains"/>
    <property type="match status" value="1"/>
</dbReference>
<dbReference type="EMBL" id="UINC01060520">
    <property type="protein sequence ID" value="SVB85114.1"/>
    <property type="molecule type" value="Genomic_DNA"/>
</dbReference>
<dbReference type="AlphaFoldDB" id="A0A382HCQ6"/>
<reference evidence="4" key="1">
    <citation type="submission" date="2018-05" db="EMBL/GenBank/DDBJ databases">
        <authorList>
            <person name="Lanie J.A."/>
            <person name="Ng W.-L."/>
            <person name="Kazmierczak K.M."/>
            <person name="Andrzejewski T.M."/>
            <person name="Davidsen T.M."/>
            <person name="Wayne K.J."/>
            <person name="Tettelin H."/>
            <person name="Glass J.I."/>
            <person name="Rusch D."/>
            <person name="Podicherti R."/>
            <person name="Tsui H.-C.T."/>
            <person name="Winkler M.E."/>
        </authorList>
    </citation>
    <scope>NUCLEOTIDE SEQUENCE</scope>
</reference>
<dbReference type="PROSITE" id="PS50157">
    <property type="entry name" value="ZINC_FINGER_C2H2_2"/>
    <property type="match status" value="2"/>
</dbReference>
<feature type="domain" description="GIY-YIG" evidence="3">
    <location>
        <begin position="1"/>
        <end position="75"/>
    </location>
</feature>
<accession>A0A382HCQ6</accession>
<dbReference type="PROSITE" id="PS50164">
    <property type="entry name" value="GIY_YIG"/>
    <property type="match status" value="1"/>
</dbReference>
<evidence type="ECO:0000313" key="4">
    <source>
        <dbReference type="EMBL" id="SVB85114.1"/>
    </source>
</evidence>
<dbReference type="Gene3D" id="4.10.60.10">
    <property type="entry name" value="Zinc finger, CCHC-type"/>
    <property type="match status" value="1"/>
</dbReference>
<feature type="non-terminal residue" evidence="4">
    <location>
        <position position="207"/>
    </location>
</feature>
<feature type="domain" description="C2H2-type" evidence="1">
    <location>
        <begin position="178"/>
        <end position="205"/>
    </location>
</feature>
<dbReference type="InterPro" id="IPR036875">
    <property type="entry name" value="Znf_CCHC_sf"/>
</dbReference>
<proteinExistence type="predicted"/>
<organism evidence="4">
    <name type="scientific">marine metagenome</name>
    <dbReference type="NCBI Taxonomy" id="408172"/>
    <lineage>
        <taxon>unclassified sequences</taxon>
        <taxon>metagenomes</taxon>
        <taxon>ecological metagenomes</taxon>
    </lineage>
</organism>
<dbReference type="InterPro" id="IPR000305">
    <property type="entry name" value="GIY-YIG_endonuc"/>
</dbReference>
<dbReference type="Pfam" id="PF01541">
    <property type="entry name" value="GIY-YIG"/>
    <property type="match status" value="1"/>
</dbReference>
<dbReference type="InterPro" id="IPR013087">
    <property type="entry name" value="Znf_C2H2_type"/>
</dbReference>
<dbReference type="GO" id="GO:0003676">
    <property type="term" value="F:nucleic acid binding"/>
    <property type="evidence" value="ECO:0007669"/>
    <property type="project" value="InterPro"/>
</dbReference>
<dbReference type="InterPro" id="IPR035901">
    <property type="entry name" value="GIY-YIG_endonuc_sf"/>
</dbReference>
<name>A0A382HCQ6_9ZZZZ</name>
<dbReference type="InterPro" id="IPR001878">
    <property type="entry name" value="Znf_CCHC"/>
</dbReference>
<gene>
    <name evidence="4" type="ORF">METZ01_LOCUS237968</name>
</gene>
<dbReference type="SMART" id="SM00343">
    <property type="entry name" value="ZnF_C2HC"/>
    <property type="match status" value="1"/>
</dbReference>
<dbReference type="Pfam" id="PF00098">
    <property type="entry name" value="zf-CCHC"/>
    <property type="match status" value="1"/>
</dbReference>
<evidence type="ECO:0008006" key="5">
    <source>
        <dbReference type="Google" id="ProtNLM"/>
    </source>
</evidence>
<protein>
    <recommendedName>
        <fullName evidence="5">CCHC-type domain-containing protein</fullName>
    </recommendedName>
</protein>
<dbReference type="GO" id="GO:0008270">
    <property type="term" value="F:zinc ion binding"/>
    <property type="evidence" value="ECO:0007669"/>
    <property type="project" value="InterPro"/>
</dbReference>
<evidence type="ECO:0000259" key="2">
    <source>
        <dbReference type="PROSITE" id="PS50158"/>
    </source>
</evidence>
<evidence type="ECO:0000259" key="3">
    <source>
        <dbReference type="PROSITE" id="PS50164"/>
    </source>
</evidence>
<sequence length="207" mass="24379">MVYIYILKLKSNKYYVGKTNDPKSRLDSHFNSNGSAWTKKYQPINIHELIPDCDSDDEDKYTRKYMRKYGMDNVRGGSFCQINLNDNDKKTINKMICSSTDKCYICGNTGHFANNCKKKTTNYYSNNNKETEIWSCKYCNKEFDSQKGATFHENVHCKKKKTNYNPHPFFTDEETEIWSCKYCNKEFDSKKGATFHENVHCKKKKTN</sequence>
<dbReference type="PROSITE" id="PS00028">
    <property type="entry name" value="ZINC_FINGER_C2H2_1"/>
    <property type="match status" value="2"/>
</dbReference>
<feature type="domain" description="CCHC-type" evidence="2">
    <location>
        <begin position="102"/>
        <end position="118"/>
    </location>
</feature>
<dbReference type="SUPFAM" id="SSF82771">
    <property type="entry name" value="GIY-YIG endonuclease"/>
    <property type="match status" value="1"/>
</dbReference>
<dbReference type="PROSITE" id="PS50158">
    <property type="entry name" value="ZF_CCHC"/>
    <property type="match status" value="1"/>
</dbReference>
<dbReference type="SMART" id="SM00355">
    <property type="entry name" value="ZnF_C2H2"/>
    <property type="match status" value="2"/>
</dbReference>